<keyword evidence="5" id="KW-1185">Reference proteome</keyword>
<evidence type="ECO:0000313" key="5">
    <source>
        <dbReference type="Proteomes" id="UP000054937"/>
    </source>
</evidence>
<accession>A0A0V0R6V4</accession>
<name>A0A0V0R6V4_PSEPJ</name>
<dbReference type="PANTHER" id="PTHR11875">
    <property type="entry name" value="TESTIS-SPECIFIC Y-ENCODED PROTEIN"/>
    <property type="match status" value="1"/>
</dbReference>
<feature type="region of interest" description="Disordered" evidence="3">
    <location>
        <begin position="283"/>
        <end position="340"/>
    </location>
</feature>
<dbReference type="OMA" id="YSGDFMY"/>
<evidence type="ECO:0000256" key="3">
    <source>
        <dbReference type="SAM" id="MobiDB-lite"/>
    </source>
</evidence>
<dbReference type="OrthoDB" id="312279at2759"/>
<evidence type="ECO:0008006" key="6">
    <source>
        <dbReference type="Google" id="ProtNLM"/>
    </source>
</evidence>
<comment type="similarity">
    <text evidence="1 2">Belongs to the nucleosome assembly protein (NAP) family.</text>
</comment>
<dbReference type="FunCoup" id="A0A0V0R6V4">
    <property type="interactions" value="245"/>
</dbReference>
<gene>
    <name evidence="4" type="ORF">PPERSA_00443</name>
</gene>
<dbReference type="Proteomes" id="UP000054937">
    <property type="component" value="Unassembled WGS sequence"/>
</dbReference>
<dbReference type="SUPFAM" id="SSF143113">
    <property type="entry name" value="NAP-like"/>
    <property type="match status" value="1"/>
</dbReference>
<dbReference type="Pfam" id="PF00956">
    <property type="entry name" value="NAP"/>
    <property type="match status" value="1"/>
</dbReference>
<dbReference type="Gene3D" id="1.20.5.1500">
    <property type="match status" value="1"/>
</dbReference>
<evidence type="ECO:0000256" key="1">
    <source>
        <dbReference type="ARBA" id="ARBA00009947"/>
    </source>
</evidence>
<dbReference type="EMBL" id="LDAU01000033">
    <property type="protein sequence ID" value="KRX10246.1"/>
    <property type="molecule type" value="Genomic_DNA"/>
</dbReference>
<sequence>MAEKSAQEQAKEEIIQKIKELDTTSKKYKTIALNHYLEQKKALDTQLEAEMKALTIKYEKLSEPIYEASQQIIKGERELKKEELSNMETILNDEEKAKLDEELANKSGIPGYWLTAFKNCEIILPEIKSKDEPLLEKITKIQYIPESDDGLKFKIIFTFAPNDYFENETLSKSFVLKDDDEPISGSGTEIQWKENKNITVKQVKKTQKNKKSGAKRVVTKEVEDESFFNFFKDAEQGEQEPEEDDEEAMAQEEKLAIDFDIARVLIDEIIPYSLEYYLGVKTGEDYDNMDFGDEDYDDEDEDDEDNQGQQNKKKTHKKSTDSTKSKGSNKGQEKPECKQQ</sequence>
<organism evidence="4 5">
    <name type="scientific">Pseudocohnilembus persalinus</name>
    <name type="common">Ciliate</name>
    <dbReference type="NCBI Taxonomy" id="266149"/>
    <lineage>
        <taxon>Eukaryota</taxon>
        <taxon>Sar</taxon>
        <taxon>Alveolata</taxon>
        <taxon>Ciliophora</taxon>
        <taxon>Intramacronucleata</taxon>
        <taxon>Oligohymenophorea</taxon>
        <taxon>Scuticociliatia</taxon>
        <taxon>Philasterida</taxon>
        <taxon>Pseudocohnilembidae</taxon>
        <taxon>Pseudocohnilembus</taxon>
    </lineage>
</organism>
<evidence type="ECO:0000256" key="2">
    <source>
        <dbReference type="RuleBase" id="RU003876"/>
    </source>
</evidence>
<dbReference type="InParanoid" id="A0A0V0R6V4"/>
<evidence type="ECO:0000313" key="4">
    <source>
        <dbReference type="EMBL" id="KRX10246.1"/>
    </source>
</evidence>
<dbReference type="InterPro" id="IPR037231">
    <property type="entry name" value="NAP-like_sf"/>
</dbReference>
<reference evidence="4 5" key="1">
    <citation type="journal article" date="2015" name="Sci. Rep.">
        <title>Genome of the facultative scuticociliatosis pathogen Pseudocohnilembus persalinus provides insight into its virulence through horizontal gene transfer.</title>
        <authorList>
            <person name="Xiong J."/>
            <person name="Wang G."/>
            <person name="Cheng J."/>
            <person name="Tian M."/>
            <person name="Pan X."/>
            <person name="Warren A."/>
            <person name="Jiang C."/>
            <person name="Yuan D."/>
            <person name="Miao W."/>
        </authorList>
    </citation>
    <scope>NUCLEOTIDE SEQUENCE [LARGE SCALE GENOMIC DNA]</scope>
    <source>
        <strain evidence="4">36N120E</strain>
    </source>
</reference>
<dbReference type="InterPro" id="IPR002164">
    <property type="entry name" value="NAP_family"/>
</dbReference>
<feature type="compositionally biased region" description="Basic and acidic residues" evidence="3">
    <location>
        <begin position="331"/>
        <end position="340"/>
    </location>
</feature>
<feature type="compositionally biased region" description="Acidic residues" evidence="3">
    <location>
        <begin position="285"/>
        <end position="306"/>
    </location>
</feature>
<dbReference type="GO" id="GO:0006334">
    <property type="term" value="P:nucleosome assembly"/>
    <property type="evidence" value="ECO:0007669"/>
    <property type="project" value="InterPro"/>
</dbReference>
<dbReference type="Gene3D" id="3.30.1120.90">
    <property type="entry name" value="Nucleosome assembly protein"/>
    <property type="match status" value="1"/>
</dbReference>
<proteinExistence type="inferred from homology"/>
<dbReference type="GO" id="GO:0005634">
    <property type="term" value="C:nucleus"/>
    <property type="evidence" value="ECO:0007669"/>
    <property type="project" value="InterPro"/>
</dbReference>
<comment type="caution">
    <text evidence="4">The sequence shown here is derived from an EMBL/GenBank/DDBJ whole genome shotgun (WGS) entry which is preliminary data.</text>
</comment>
<protein>
    <recommendedName>
        <fullName evidence="6">Nucleosome assembly protein (NAP)</fullName>
    </recommendedName>
</protein>
<dbReference type="AlphaFoldDB" id="A0A0V0R6V4"/>